<name>A0AC60QWR8_IXOPE</name>
<dbReference type="EMBL" id="JABSTQ010002834">
    <property type="protein sequence ID" value="KAG0443835.1"/>
    <property type="molecule type" value="Genomic_DNA"/>
</dbReference>
<dbReference type="Proteomes" id="UP000805193">
    <property type="component" value="Unassembled WGS sequence"/>
</dbReference>
<evidence type="ECO:0000313" key="1">
    <source>
        <dbReference type="EMBL" id="KAG0443835.1"/>
    </source>
</evidence>
<gene>
    <name evidence="1" type="ORF">HPB47_014474</name>
</gene>
<proteinExistence type="predicted"/>
<sequence>MTRRDGAEVKTKHLILTFERHTLPALVKAVYLNGRVRPYVPNTQRCFCCQRFFHGSRSCRGRETCAKCGSHDHVADVCEGSVACANCKGPHPAYSRSCPLWRQEKEILSLRAKENLSYPEAKQRFSFISKGTYSDAVRRSPAPRAESRATQFSNEDLAGPSQALKQPAGKQGAPGNAGSTQLPQSIQARPQADRQPRASGSSQDGERGRRSTPSAAARLVTEQQGPPAAPSTSKNVESVNAGGSRPGTSKPSSARSVCGRKVVAQVSDHVGIGKPASKPAARDAVVRASGGVSSSFEGVEGPFGSLRHERMTTDASGVEASSRSTISAATRPVSSGLDRAVHVLLCRPRSSAPFHPTRPASFTECLGFRAVAVASMGCQVEKQPAAEHASATSTTAAVTPPGSRPATPSTFYGVIRGKSGDKFWDVLNTPA</sequence>
<protein>
    <submittedName>
        <fullName evidence="1">Uncharacterized protein</fullName>
    </submittedName>
</protein>
<evidence type="ECO:0000313" key="2">
    <source>
        <dbReference type="Proteomes" id="UP000805193"/>
    </source>
</evidence>
<accession>A0AC60QWR8</accession>
<keyword evidence="2" id="KW-1185">Reference proteome</keyword>
<organism evidence="1 2">
    <name type="scientific">Ixodes persulcatus</name>
    <name type="common">Taiga tick</name>
    <dbReference type="NCBI Taxonomy" id="34615"/>
    <lineage>
        <taxon>Eukaryota</taxon>
        <taxon>Metazoa</taxon>
        <taxon>Ecdysozoa</taxon>
        <taxon>Arthropoda</taxon>
        <taxon>Chelicerata</taxon>
        <taxon>Arachnida</taxon>
        <taxon>Acari</taxon>
        <taxon>Parasitiformes</taxon>
        <taxon>Ixodida</taxon>
        <taxon>Ixodoidea</taxon>
        <taxon>Ixodidae</taxon>
        <taxon>Ixodinae</taxon>
        <taxon>Ixodes</taxon>
    </lineage>
</organism>
<comment type="caution">
    <text evidence="1">The sequence shown here is derived from an EMBL/GenBank/DDBJ whole genome shotgun (WGS) entry which is preliminary data.</text>
</comment>
<reference evidence="1 2" key="1">
    <citation type="journal article" date="2020" name="Cell">
        <title>Large-Scale Comparative Analyses of Tick Genomes Elucidate Their Genetic Diversity and Vector Capacities.</title>
        <authorList>
            <consortium name="Tick Genome and Microbiome Consortium (TIGMIC)"/>
            <person name="Jia N."/>
            <person name="Wang J."/>
            <person name="Shi W."/>
            <person name="Du L."/>
            <person name="Sun Y."/>
            <person name="Zhan W."/>
            <person name="Jiang J.F."/>
            <person name="Wang Q."/>
            <person name="Zhang B."/>
            <person name="Ji P."/>
            <person name="Bell-Sakyi L."/>
            <person name="Cui X.M."/>
            <person name="Yuan T.T."/>
            <person name="Jiang B.G."/>
            <person name="Yang W.F."/>
            <person name="Lam T.T."/>
            <person name="Chang Q.C."/>
            <person name="Ding S.J."/>
            <person name="Wang X.J."/>
            <person name="Zhu J.G."/>
            <person name="Ruan X.D."/>
            <person name="Zhao L."/>
            <person name="Wei J.T."/>
            <person name="Ye R.Z."/>
            <person name="Que T.C."/>
            <person name="Du C.H."/>
            <person name="Zhou Y.H."/>
            <person name="Cheng J.X."/>
            <person name="Dai P.F."/>
            <person name="Guo W.B."/>
            <person name="Han X.H."/>
            <person name="Huang E.J."/>
            <person name="Li L.F."/>
            <person name="Wei W."/>
            <person name="Gao Y.C."/>
            <person name="Liu J.Z."/>
            <person name="Shao H.Z."/>
            <person name="Wang X."/>
            <person name="Wang C.C."/>
            <person name="Yang T.C."/>
            <person name="Huo Q.B."/>
            <person name="Li W."/>
            <person name="Chen H.Y."/>
            <person name="Chen S.E."/>
            <person name="Zhou L.G."/>
            <person name="Ni X.B."/>
            <person name="Tian J.H."/>
            <person name="Sheng Y."/>
            <person name="Liu T."/>
            <person name="Pan Y.S."/>
            <person name="Xia L.Y."/>
            <person name="Li J."/>
            <person name="Zhao F."/>
            <person name="Cao W.C."/>
        </authorList>
    </citation>
    <scope>NUCLEOTIDE SEQUENCE [LARGE SCALE GENOMIC DNA]</scope>
    <source>
        <strain evidence="1">Iper-2018</strain>
    </source>
</reference>